<dbReference type="Pfam" id="PF00144">
    <property type="entry name" value="Beta-lactamase"/>
    <property type="match status" value="1"/>
</dbReference>
<reference evidence="4 5" key="1">
    <citation type="submission" date="2019-04" db="EMBL/GenBank/DDBJ databases">
        <title>Genome sequence of Bacillus hwajinpoensis strain Y2.</title>
        <authorList>
            <person name="Fair J.L."/>
            <person name="Maclea K.S."/>
        </authorList>
    </citation>
    <scope>NUCLEOTIDE SEQUENCE [LARGE SCALE GENOMIC DNA]</scope>
    <source>
        <strain evidence="4 5">Y2</strain>
    </source>
</reference>
<dbReference type="EMBL" id="SWFM01000003">
    <property type="protein sequence ID" value="TKD69990.1"/>
    <property type="molecule type" value="Genomic_DNA"/>
</dbReference>
<comment type="subcellular location">
    <subcellularLocation>
        <location evidence="1">Membrane</location>
    </subcellularLocation>
</comment>
<protein>
    <submittedName>
        <fullName evidence="4">Beta-lactamase family protein</fullName>
    </submittedName>
</protein>
<evidence type="ECO:0000313" key="5">
    <source>
        <dbReference type="Proteomes" id="UP000310541"/>
    </source>
</evidence>
<dbReference type="Gene3D" id="3.40.710.10">
    <property type="entry name" value="DD-peptidase/beta-lactamase superfamily"/>
    <property type="match status" value="1"/>
</dbReference>
<keyword evidence="2" id="KW-0472">Membrane</keyword>
<dbReference type="PANTHER" id="PTHR46825">
    <property type="entry name" value="D-ALANYL-D-ALANINE-CARBOXYPEPTIDASE/ENDOPEPTIDASE AMPH"/>
    <property type="match status" value="1"/>
</dbReference>
<dbReference type="InterPro" id="IPR001466">
    <property type="entry name" value="Beta-lactam-related"/>
</dbReference>
<evidence type="ECO:0000256" key="1">
    <source>
        <dbReference type="ARBA" id="ARBA00004370"/>
    </source>
</evidence>
<gene>
    <name evidence="4" type="ORF">FBF83_12045</name>
</gene>
<evidence type="ECO:0000256" key="2">
    <source>
        <dbReference type="ARBA" id="ARBA00023136"/>
    </source>
</evidence>
<sequence>MRVTKDKKIETFDELFRYLIDEQMFNGSVIVSENGSPIYTKVSGVGQRGESSQLNNQSSFDTASISKTFTSMAIMMLKEQQKLRVDDAIEKYLADLPYKGITIRNLLTHTSGIPDYIEWFEEYWDRNKIATNQDIIELFLKGEKPELLSKPNEKWHYSNTGYILLAELIEKVSGLSYEEYLQRNIFDPLGMESTRPLSRRMEKEINSIVDGYIYDRINHKYFIPDTIDEHSYVYFLDGVRGDGVINTTAEDLVKWDQGLYSDELVSEETKMEAFKSAELNDDTKLGYGAGLHPDAEAGYGFGWSIEENETSGKILAHGGYCAGFHSFIIRYVDSNKSIIYLSNIDYLDFNENKIHHDIVLELENILFDREIRLPIFPSLTNSTEEIKMN</sequence>
<dbReference type="OrthoDB" id="9803467at2"/>
<dbReference type="PANTHER" id="PTHR46825:SF11">
    <property type="entry name" value="PENICILLIN-BINDING PROTEIN 4"/>
    <property type="match status" value="1"/>
</dbReference>
<organism evidence="4 5">
    <name type="scientific">Guptibacillus hwajinpoensis</name>
    <dbReference type="NCBI Taxonomy" id="208199"/>
    <lineage>
        <taxon>Bacteria</taxon>
        <taxon>Bacillati</taxon>
        <taxon>Bacillota</taxon>
        <taxon>Bacilli</taxon>
        <taxon>Bacillales</taxon>
        <taxon>Guptibacillaceae</taxon>
        <taxon>Guptibacillus</taxon>
    </lineage>
</organism>
<comment type="caution">
    <text evidence="4">The sequence shown here is derived from an EMBL/GenBank/DDBJ whole genome shotgun (WGS) entry which is preliminary data.</text>
</comment>
<dbReference type="InterPro" id="IPR050491">
    <property type="entry name" value="AmpC-like"/>
</dbReference>
<name>A0A4U1MI28_9BACL</name>
<dbReference type="InterPro" id="IPR012338">
    <property type="entry name" value="Beta-lactam/transpept-like"/>
</dbReference>
<dbReference type="AlphaFoldDB" id="A0A4U1MI28"/>
<proteinExistence type="predicted"/>
<evidence type="ECO:0000259" key="3">
    <source>
        <dbReference type="Pfam" id="PF00144"/>
    </source>
</evidence>
<dbReference type="GO" id="GO:0016020">
    <property type="term" value="C:membrane"/>
    <property type="evidence" value="ECO:0007669"/>
    <property type="project" value="UniProtKB-SubCell"/>
</dbReference>
<dbReference type="Proteomes" id="UP000310541">
    <property type="component" value="Unassembled WGS sequence"/>
</dbReference>
<dbReference type="SUPFAM" id="SSF56601">
    <property type="entry name" value="beta-lactamase/transpeptidase-like"/>
    <property type="match status" value="1"/>
</dbReference>
<evidence type="ECO:0000313" key="4">
    <source>
        <dbReference type="EMBL" id="TKD69990.1"/>
    </source>
</evidence>
<accession>A0A4U1MI28</accession>
<feature type="domain" description="Beta-lactamase-related" evidence="3">
    <location>
        <begin position="13"/>
        <end position="350"/>
    </location>
</feature>